<organism evidence="2 3">
    <name type="scientific">Kitasatospora putterlickiae</name>
    <dbReference type="NCBI Taxonomy" id="221725"/>
    <lineage>
        <taxon>Bacteria</taxon>
        <taxon>Bacillati</taxon>
        <taxon>Actinomycetota</taxon>
        <taxon>Actinomycetes</taxon>
        <taxon>Kitasatosporales</taxon>
        <taxon>Streptomycetaceae</taxon>
        <taxon>Kitasatospora</taxon>
    </lineage>
</organism>
<evidence type="ECO:0000256" key="1">
    <source>
        <dbReference type="SAM" id="MobiDB-lite"/>
    </source>
</evidence>
<comment type="caution">
    <text evidence="2">The sequence shown here is derived from an EMBL/GenBank/DDBJ whole genome shotgun (WGS) entry which is preliminary data.</text>
</comment>
<reference evidence="2 3" key="1">
    <citation type="journal article" date="2019" name="Int. J. Syst. Evol. Microbiol.">
        <title>The Global Catalogue of Microorganisms (GCM) 10K type strain sequencing project: providing services to taxonomists for standard genome sequencing and annotation.</title>
        <authorList>
            <consortium name="The Broad Institute Genomics Platform"/>
            <consortium name="The Broad Institute Genome Sequencing Center for Infectious Disease"/>
            <person name="Wu L."/>
            <person name="Ma J."/>
        </authorList>
    </citation>
    <scope>NUCLEOTIDE SEQUENCE [LARGE SCALE GENOMIC DNA]</scope>
    <source>
        <strain evidence="2 3">JCM 12393</strain>
    </source>
</reference>
<evidence type="ECO:0000313" key="2">
    <source>
        <dbReference type="EMBL" id="GAA1392559.1"/>
    </source>
</evidence>
<sequence length="221" mass="23099">MRLSVRPADGDSEVADVAAFDAGMAEGLDPQEERGAHGDQALTHVSSPWNHRLCGTCGHSFRRGDRVRLGSGAADVVHLDRGPGCGAAGGPGPGAAADPDAVAEFGAGLLEAWPPLDGVPVEAVAPGDPRIADRSRHGARPPKCLYCGHTFRPHEWVVRCPCRPDRPVCRASVHRDPASGLVCWESWKPGGRVEVCPVTLTPVPPPDPADGTADGTGRWPA</sequence>
<feature type="compositionally biased region" description="Low complexity" evidence="1">
    <location>
        <begin position="209"/>
        <end position="221"/>
    </location>
</feature>
<feature type="region of interest" description="Disordered" evidence="1">
    <location>
        <begin position="200"/>
        <end position="221"/>
    </location>
</feature>
<dbReference type="Proteomes" id="UP001499863">
    <property type="component" value="Unassembled WGS sequence"/>
</dbReference>
<name>A0ABN1Y037_9ACTN</name>
<keyword evidence="3" id="KW-1185">Reference proteome</keyword>
<dbReference type="EMBL" id="BAAAKJ010000125">
    <property type="protein sequence ID" value="GAA1392559.1"/>
    <property type="molecule type" value="Genomic_DNA"/>
</dbReference>
<evidence type="ECO:0000313" key="3">
    <source>
        <dbReference type="Proteomes" id="UP001499863"/>
    </source>
</evidence>
<proteinExistence type="predicted"/>
<protein>
    <submittedName>
        <fullName evidence="2">Uncharacterized protein</fullName>
    </submittedName>
</protein>
<accession>A0ABN1Y037</accession>
<gene>
    <name evidence="2" type="ORF">GCM10009639_24420</name>
</gene>